<dbReference type="InterPro" id="IPR014748">
    <property type="entry name" value="Enoyl-CoA_hydra_C"/>
</dbReference>
<evidence type="ECO:0000313" key="4">
    <source>
        <dbReference type="EMBL" id="XFO67847.1"/>
    </source>
</evidence>
<dbReference type="Gene3D" id="1.10.12.10">
    <property type="entry name" value="Lyase 2-enoyl-coa Hydratase, Chain A, domain 2"/>
    <property type="match status" value="1"/>
</dbReference>
<evidence type="ECO:0000313" key="5">
    <source>
        <dbReference type="Proteomes" id="UP000216752"/>
    </source>
</evidence>
<dbReference type="InterPro" id="IPR001753">
    <property type="entry name" value="Enoyl-CoA_hydra/iso"/>
</dbReference>
<evidence type="ECO:0000256" key="3">
    <source>
        <dbReference type="RuleBase" id="RU003707"/>
    </source>
</evidence>
<dbReference type="CDD" id="cd06558">
    <property type="entry name" value="crotonase-like"/>
    <property type="match status" value="1"/>
</dbReference>
<dbReference type="SUPFAM" id="SSF52096">
    <property type="entry name" value="ClpP/crotonase"/>
    <property type="match status" value="1"/>
</dbReference>
<gene>
    <name evidence="4" type="primary">crt_3</name>
    <name evidence="4" type="ORF">SPSIL_040660</name>
</gene>
<proteinExistence type="inferred from homology"/>
<dbReference type="EMBL" id="CP155573">
    <property type="protein sequence ID" value="XFO67847.1"/>
    <property type="molecule type" value="Genomic_DNA"/>
</dbReference>
<dbReference type="PANTHER" id="PTHR11941:SF54">
    <property type="entry name" value="ENOYL-COA HYDRATASE, MITOCHONDRIAL"/>
    <property type="match status" value="1"/>
</dbReference>
<protein>
    <submittedName>
        <fullName evidence="4">Short-chain-enoyl-CoA hydratase</fullName>
        <ecNumber evidence="4">4.2.1.150</ecNumber>
    </submittedName>
</protein>
<evidence type="ECO:0000256" key="1">
    <source>
        <dbReference type="ARBA" id="ARBA00005254"/>
    </source>
</evidence>
<dbReference type="PANTHER" id="PTHR11941">
    <property type="entry name" value="ENOYL-COA HYDRATASE-RELATED"/>
    <property type="match status" value="1"/>
</dbReference>
<dbReference type="GO" id="GO:0018812">
    <property type="term" value="F:3-hydroxyacyl-CoA dehydratase activity"/>
    <property type="evidence" value="ECO:0007669"/>
    <property type="project" value="UniProtKB-EC"/>
</dbReference>
<sequence>MVTTYNNVLYQTDNGIGMITLNRPKALNALNSGLLKELDSLLDEIAQDDNVKVVIITGSGDKAFVAGADISEMQSMSALAGRTFGKFGQAIFSKLENIPQPVIAAVNGFALGGGCELAMACDIRIASEKAKFGQPEVSLGIVPGFGGTQRLSRLIGKGRAKELLYTADIVDAQEAYRLGLVNIIAPADELISTAKALAEKILSRAQVPVQLCKAAVNTGMDTDLESGIAYEAEVFGLCFATADQKEGMTAFVGKRKPNFTGK</sequence>
<accession>A0ABZ3IQ38</accession>
<dbReference type="Gene3D" id="3.90.226.10">
    <property type="entry name" value="2-enoyl-CoA Hydratase, Chain A, domain 1"/>
    <property type="match status" value="1"/>
</dbReference>
<keyword evidence="5" id="KW-1185">Reference proteome</keyword>
<dbReference type="InterPro" id="IPR018376">
    <property type="entry name" value="Enoyl-CoA_hyd/isom_CS"/>
</dbReference>
<reference evidence="4" key="1">
    <citation type="submission" date="2024-05" db="EMBL/GenBank/DDBJ databases">
        <title>Isolation and characterization of Sporomusa carbonis sp. nov., a carboxydotrophic hydrogenogen in the genus of Sporomusa isolated from a charcoal burning pile.</title>
        <authorList>
            <person name="Boeer T."/>
            <person name="Rosenbaum F."/>
            <person name="Eysell L."/>
            <person name="Mueller V."/>
            <person name="Daniel R."/>
            <person name="Poehlein A."/>
        </authorList>
    </citation>
    <scope>NUCLEOTIDE SEQUENCE [LARGE SCALE GENOMIC DNA]</scope>
    <source>
        <strain evidence="4">DSM 10669</strain>
    </source>
</reference>
<dbReference type="InterPro" id="IPR029045">
    <property type="entry name" value="ClpP/crotonase-like_dom_sf"/>
</dbReference>
<dbReference type="RefSeq" id="WP_373665328.1">
    <property type="nucleotide sequence ID" value="NZ_CP155573.1"/>
</dbReference>
<keyword evidence="2 4" id="KW-0456">Lyase</keyword>
<dbReference type="EC" id="4.2.1.150" evidence="4"/>
<dbReference type="NCBIfam" id="NF004475">
    <property type="entry name" value="PRK05809.1"/>
    <property type="match status" value="1"/>
</dbReference>
<dbReference type="Pfam" id="PF00378">
    <property type="entry name" value="ECH_1"/>
    <property type="match status" value="1"/>
</dbReference>
<dbReference type="Proteomes" id="UP000216752">
    <property type="component" value="Chromosome"/>
</dbReference>
<organism evidence="4 5">
    <name type="scientific">Sporomusa silvacetica DSM 10669</name>
    <dbReference type="NCBI Taxonomy" id="1123289"/>
    <lineage>
        <taxon>Bacteria</taxon>
        <taxon>Bacillati</taxon>
        <taxon>Bacillota</taxon>
        <taxon>Negativicutes</taxon>
        <taxon>Selenomonadales</taxon>
        <taxon>Sporomusaceae</taxon>
        <taxon>Sporomusa</taxon>
    </lineage>
</organism>
<comment type="similarity">
    <text evidence="1 3">Belongs to the enoyl-CoA hydratase/isomerase family.</text>
</comment>
<name>A0ABZ3IQ38_9FIRM</name>
<dbReference type="PROSITE" id="PS00166">
    <property type="entry name" value="ENOYL_COA_HYDRATASE"/>
    <property type="match status" value="1"/>
</dbReference>
<evidence type="ECO:0000256" key="2">
    <source>
        <dbReference type="ARBA" id="ARBA00023239"/>
    </source>
</evidence>